<sequence>MYFKPLRIFCDVVRHRSFSRAADANGVSQPNASQAVHQLEQHLGVQLLDRSRRPFVLTAEGEQYYEGCRKLLVSYDSLERKVRSLHDAAEARVNVASIYSVGLAHMSQFLSDFRTNYPDSDVRLEFLHPDRVIELVETHQADFGIVSYPQETKVLAAVRWRNEPMVIVVPPSHSLADSDRVPLEKLNGETMVAFARGLKIREEIDRQFALRNVQVSVGSEFDNIEIIKRAVEAGHGMSLLPEPTVQHELAAGSLVAIELSGQQITRPLGIMYHRDHELSNTAKRFLEYLQQHADDQLVAPLIDSQATANHNHTVKA</sequence>
<keyword evidence="2" id="KW-0805">Transcription regulation</keyword>
<dbReference type="CDD" id="cd05466">
    <property type="entry name" value="PBP2_LTTR_substrate"/>
    <property type="match status" value="1"/>
</dbReference>
<evidence type="ECO:0000256" key="2">
    <source>
        <dbReference type="ARBA" id="ARBA00023015"/>
    </source>
</evidence>
<dbReference type="GO" id="GO:0003677">
    <property type="term" value="F:DNA binding"/>
    <property type="evidence" value="ECO:0007669"/>
    <property type="project" value="UniProtKB-KW"/>
</dbReference>
<evidence type="ECO:0000259" key="5">
    <source>
        <dbReference type="PROSITE" id="PS50931"/>
    </source>
</evidence>
<dbReference type="PRINTS" id="PR00039">
    <property type="entry name" value="HTHLYSR"/>
</dbReference>
<comment type="similarity">
    <text evidence="1">Belongs to the LysR transcriptional regulatory family.</text>
</comment>
<dbReference type="OrthoDB" id="9785745at2"/>
<dbReference type="FunFam" id="1.10.10.10:FF:000001">
    <property type="entry name" value="LysR family transcriptional regulator"/>
    <property type="match status" value="1"/>
</dbReference>
<dbReference type="Pfam" id="PF03466">
    <property type="entry name" value="LysR_substrate"/>
    <property type="match status" value="1"/>
</dbReference>
<dbReference type="SUPFAM" id="SSF46785">
    <property type="entry name" value="Winged helix' DNA-binding domain"/>
    <property type="match status" value="1"/>
</dbReference>
<organism evidence="6 7">
    <name type="scientific">Aeoliella mucimassa</name>
    <dbReference type="NCBI Taxonomy" id="2527972"/>
    <lineage>
        <taxon>Bacteria</taxon>
        <taxon>Pseudomonadati</taxon>
        <taxon>Planctomycetota</taxon>
        <taxon>Planctomycetia</taxon>
        <taxon>Pirellulales</taxon>
        <taxon>Lacipirellulaceae</taxon>
        <taxon>Aeoliella</taxon>
    </lineage>
</organism>
<dbReference type="AlphaFoldDB" id="A0A518AT37"/>
<keyword evidence="7" id="KW-1185">Reference proteome</keyword>
<dbReference type="RefSeq" id="WP_145249309.1">
    <property type="nucleotide sequence ID" value="NZ_CP036278.1"/>
</dbReference>
<evidence type="ECO:0000256" key="3">
    <source>
        <dbReference type="ARBA" id="ARBA00023125"/>
    </source>
</evidence>
<dbReference type="InterPro" id="IPR000847">
    <property type="entry name" value="LysR_HTH_N"/>
</dbReference>
<evidence type="ECO:0000313" key="6">
    <source>
        <dbReference type="EMBL" id="QDU57881.1"/>
    </source>
</evidence>
<dbReference type="InterPro" id="IPR050950">
    <property type="entry name" value="HTH-type_LysR_regulators"/>
</dbReference>
<accession>A0A518AT37</accession>
<dbReference type="PANTHER" id="PTHR30419:SF8">
    <property type="entry name" value="NITROGEN ASSIMILATION TRANSCRIPTIONAL ACTIVATOR-RELATED"/>
    <property type="match status" value="1"/>
</dbReference>
<feature type="domain" description="HTH lysR-type" evidence="5">
    <location>
        <begin position="1"/>
        <end position="58"/>
    </location>
</feature>
<dbReference type="InterPro" id="IPR005119">
    <property type="entry name" value="LysR_subst-bd"/>
</dbReference>
<dbReference type="Proteomes" id="UP000315750">
    <property type="component" value="Chromosome"/>
</dbReference>
<dbReference type="GO" id="GO:0005829">
    <property type="term" value="C:cytosol"/>
    <property type="evidence" value="ECO:0007669"/>
    <property type="project" value="TreeGrafter"/>
</dbReference>
<dbReference type="SUPFAM" id="SSF53850">
    <property type="entry name" value="Periplasmic binding protein-like II"/>
    <property type="match status" value="1"/>
</dbReference>
<name>A0A518AT37_9BACT</name>
<dbReference type="InterPro" id="IPR036388">
    <property type="entry name" value="WH-like_DNA-bd_sf"/>
</dbReference>
<dbReference type="Gene3D" id="3.40.190.290">
    <property type="match status" value="1"/>
</dbReference>
<evidence type="ECO:0000256" key="1">
    <source>
        <dbReference type="ARBA" id="ARBA00009437"/>
    </source>
</evidence>
<proteinExistence type="inferred from homology"/>
<dbReference type="KEGG" id="amuc:Pan181_41040"/>
<keyword evidence="4" id="KW-0804">Transcription</keyword>
<reference evidence="6 7" key="1">
    <citation type="submission" date="2019-02" db="EMBL/GenBank/DDBJ databases">
        <title>Deep-cultivation of Planctomycetes and their phenomic and genomic characterization uncovers novel biology.</title>
        <authorList>
            <person name="Wiegand S."/>
            <person name="Jogler M."/>
            <person name="Boedeker C."/>
            <person name="Pinto D."/>
            <person name="Vollmers J."/>
            <person name="Rivas-Marin E."/>
            <person name="Kohn T."/>
            <person name="Peeters S.H."/>
            <person name="Heuer A."/>
            <person name="Rast P."/>
            <person name="Oberbeckmann S."/>
            <person name="Bunk B."/>
            <person name="Jeske O."/>
            <person name="Meyerdierks A."/>
            <person name="Storesund J.E."/>
            <person name="Kallscheuer N."/>
            <person name="Luecker S."/>
            <person name="Lage O.M."/>
            <person name="Pohl T."/>
            <person name="Merkel B.J."/>
            <person name="Hornburger P."/>
            <person name="Mueller R.-W."/>
            <person name="Bruemmer F."/>
            <person name="Labrenz M."/>
            <person name="Spormann A.M."/>
            <person name="Op den Camp H."/>
            <person name="Overmann J."/>
            <person name="Amann R."/>
            <person name="Jetten M.S.M."/>
            <person name="Mascher T."/>
            <person name="Medema M.H."/>
            <person name="Devos D.P."/>
            <person name="Kaster A.-K."/>
            <person name="Ovreas L."/>
            <person name="Rohde M."/>
            <person name="Galperin M.Y."/>
            <person name="Jogler C."/>
        </authorList>
    </citation>
    <scope>NUCLEOTIDE SEQUENCE [LARGE SCALE GENOMIC DNA]</scope>
    <source>
        <strain evidence="6 7">Pan181</strain>
    </source>
</reference>
<dbReference type="PROSITE" id="PS50931">
    <property type="entry name" value="HTH_LYSR"/>
    <property type="match status" value="1"/>
</dbReference>
<dbReference type="InterPro" id="IPR036390">
    <property type="entry name" value="WH_DNA-bd_sf"/>
</dbReference>
<dbReference type="GO" id="GO:0003700">
    <property type="term" value="F:DNA-binding transcription factor activity"/>
    <property type="evidence" value="ECO:0007669"/>
    <property type="project" value="InterPro"/>
</dbReference>
<dbReference type="EMBL" id="CP036278">
    <property type="protein sequence ID" value="QDU57881.1"/>
    <property type="molecule type" value="Genomic_DNA"/>
</dbReference>
<evidence type="ECO:0000256" key="4">
    <source>
        <dbReference type="ARBA" id="ARBA00023163"/>
    </source>
</evidence>
<dbReference type="Pfam" id="PF00126">
    <property type="entry name" value="HTH_1"/>
    <property type="match status" value="1"/>
</dbReference>
<dbReference type="Gene3D" id="1.10.10.10">
    <property type="entry name" value="Winged helix-like DNA-binding domain superfamily/Winged helix DNA-binding domain"/>
    <property type="match status" value="1"/>
</dbReference>
<keyword evidence="3" id="KW-0238">DNA-binding</keyword>
<protein>
    <submittedName>
        <fullName evidence="6">HTH-type transcriptional activator CmpR</fullName>
    </submittedName>
</protein>
<dbReference type="PANTHER" id="PTHR30419">
    <property type="entry name" value="HTH-TYPE TRANSCRIPTIONAL REGULATOR YBHD"/>
    <property type="match status" value="1"/>
</dbReference>
<evidence type="ECO:0000313" key="7">
    <source>
        <dbReference type="Proteomes" id="UP000315750"/>
    </source>
</evidence>
<gene>
    <name evidence="6" type="primary">cmpR</name>
    <name evidence="6" type="ORF">Pan181_41040</name>
</gene>